<dbReference type="Proteomes" id="UP001165740">
    <property type="component" value="Chromosome 2"/>
</dbReference>
<keyword evidence="1" id="KW-0812">Transmembrane</keyword>
<name>A0A9U8EDT4_BIOGL</name>
<dbReference type="AlphaFoldDB" id="A0A9U8EDT4"/>
<keyword evidence="2" id="KW-1185">Reference proteome</keyword>
<gene>
    <name evidence="3" type="primary">LOC106068825</name>
</gene>
<reference evidence="3" key="1">
    <citation type="submission" date="2025-08" db="UniProtKB">
        <authorList>
            <consortium name="RefSeq"/>
        </authorList>
    </citation>
    <scope>IDENTIFICATION</scope>
</reference>
<keyword evidence="1" id="KW-1133">Transmembrane helix</keyword>
<dbReference type="RefSeq" id="XP_013083781.2">
    <property type="nucleotide sequence ID" value="XM_013228327.2"/>
</dbReference>
<dbReference type="GeneID" id="106068825"/>
<proteinExistence type="predicted"/>
<evidence type="ECO:0000256" key="1">
    <source>
        <dbReference type="SAM" id="Phobius"/>
    </source>
</evidence>
<accession>A0A9U8EDT4</accession>
<sequence>MDMEDFRIGTFSFGNLFLAFVISALFMFLLYWLWTWPCSGETEQKLLPSRTILSSQTVKPLYALEIEPGIVILQSEDGEFFRILREYDSADRTGSGSRAPELPTCTPENRYIPSYTRGYYQTQPTAPMLSETEAGHGHDPFGSAMWTPIRTLSTSSRN</sequence>
<evidence type="ECO:0000313" key="3">
    <source>
        <dbReference type="RefSeq" id="XP_013083781.2"/>
    </source>
</evidence>
<evidence type="ECO:0000313" key="2">
    <source>
        <dbReference type="Proteomes" id="UP001165740"/>
    </source>
</evidence>
<dbReference type="KEGG" id="bgt:106068825"/>
<feature type="transmembrane region" description="Helical" evidence="1">
    <location>
        <begin position="12"/>
        <end position="34"/>
    </location>
</feature>
<dbReference type="OrthoDB" id="6063204at2759"/>
<protein>
    <submittedName>
        <fullName evidence="3">Uncharacterized protein LOC106068825</fullName>
    </submittedName>
</protein>
<keyword evidence="1" id="KW-0472">Membrane</keyword>
<dbReference type="OMA" id="LYWLWTW"/>
<organism evidence="2 3">
    <name type="scientific">Biomphalaria glabrata</name>
    <name type="common">Bloodfluke planorb</name>
    <name type="synonym">Freshwater snail</name>
    <dbReference type="NCBI Taxonomy" id="6526"/>
    <lineage>
        <taxon>Eukaryota</taxon>
        <taxon>Metazoa</taxon>
        <taxon>Spiralia</taxon>
        <taxon>Lophotrochozoa</taxon>
        <taxon>Mollusca</taxon>
        <taxon>Gastropoda</taxon>
        <taxon>Heterobranchia</taxon>
        <taxon>Euthyneura</taxon>
        <taxon>Panpulmonata</taxon>
        <taxon>Hygrophila</taxon>
        <taxon>Lymnaeoidea</taxon>
        <taxon>Planorbidae</taxon>
        <taxon>Biomphalaria</taxon>
    </lineage>
</organism>